<dbReference type="PRINTS" id="PR00131">
    <property type="entry name" value="GLHYDRLASE1"/>
</dbReference>
<feature type="non-terminal residue" evidence="5">
    <location>
        <position position="1"/>
    </location>
</feature>
<dbReference type="InterPro" id="IPR017853">
    <property type="entry name" value="GH"/>
</dbReference>
<dbReference type="EMBL" id="BARW01029431">
    <property type="protein sequence ID" value="GAJ09402.1"/>
    <property type="molecule type" value="Genomic_DNA"/>
</dbReference>
<name>X1V0Q3_9ZZZZ</name>
<dbReference type="Pfam" id="PF00232">
    <property type="entry name" value="Glyco_hydro_1"/>
    <property type="match status" value="1"/>
</dbReference>
<dbReference type="GO" id="GO:0005975">
    <property type="term" value="P:carbohydrate metabolic process"/>
    <property type="evidence" value="ECO:0007669"/>
    <property type="project" value="InterPro"/>
</dbReference>
<dbReference type="PANTHER" id="PTHR10353:SF36">
    <property type="entry name" value="LP05116P"/>
    <property type="match status" value="1"/>
</dbReference>
<dbReference type="EC" id="3.2.1.21" evidence="2"/>
<evidence type="ECO:0000256" key="3">
    <source>
        <dbReference type="ARBA" id="ARBA00022801"/>
    </source>
</evidence>
<keyword evidence="3" id="KW-0378">Hydrolase</keyword>
<protein>
    <recommendedName>
        <fullName evidence="2">beta-glucosidase</fullName>
        <ecNumber evidence="2">3.2.1.21</ecNumber>
    </recommendedName>
</protein>
<dbReference type="AlphaFoldDB" id="X1V0Q3"/>
<accession>X1V0Q3</accession>
<evidence type="ECO:0000256" key="1">
    <source>
        <dbReference type="ARBA" id="ARBA00010838"/>
    </source>
</evidence>
<dbReference type="SUPFAM" id="SSF51445">
    <property type="entry name" value="(Trans)glycosidases"/>
    <property type="match status" value="1"/>
</dbReference>
<evidence type="ECO:0000313" key="5">
    <source>
        <dbReference type="EMBL" id="GAJ09402.1"/>
    </source>
</evidence>
<dbReference type="InterPro" id="IPR018120">
    <property type="entry name" value="Glyco_hydro_1_AS"/>
</dbReference>
<proteinExistence type="inferred from homology"/>
<dbReference type="PROSITE" id="PS00572">
    <property type="entry name" value="GLYCOSYL_HYDROL_F1_1"/>
    <property type="match status" value="1"/>
</dbReference>
<dbReference type="InterPro" id="IPR001360">
    <property type="entry name" value="Glyco_hydro_1"/>
</dbReference>
<evidence type="ECO:0000256" key="4">
    <source>
        <dbReference type="ARBA" id="ARBA00023295"/>
    </source>
</evidence>
<evidence type="ECO:0000256" key="2">
    <source>
        <dbReference type="ARBA" id="ARBA00012744"/>
    </source>
</evidence>
<gene>
    <name evidence="5" type="ORF">S12H4_47294</name>
</gene>
<keyword evidence="4" id="KW-0326">Glycosidase</keyword>
<comment type="caution">
    <text evidence="5">The sequence shown here is derived from an EMBL/GenBank/DDBJ whole genome shotgun (WGS) entry which is preliminary data.</text>
</comment>
<dbReference type="Gene3D" id="3.20.20.80">
    <property type="entry name" value="Glycosidases"/>
    <property type="match status" value="1"/>
</dbReference>
<dbReference type="GO" id="GO:0008422">
    <property type="term" value="F:beta-glucosidase activity"/>
    <property type="evidence" value="ECO:0007669"/>
    <property type="project" value="TreeGrafter"/>
</dbReference>
<organism evidence="5">
    <name type="scientific">marine sediment metagenome</name>
    <dbReference type="NCBI Taxonomy" id="412755"/>
    <lineage>
        <taxon>unclassified sequences</taxon>
        <taxon>metagenomes</taxon>
        <taxon>ecological metagenomes</taxon>
    </lineage>
</organism>
<dbReference type="PANTHER" id="PTHR10353">
    <property type="entry name" value="GLYCOSYL HYDROLASE"/>
    <property type="match status" value="1"/>
</dbReference>
<comment type="similarity">
    <text evidence="1">Belongs to the glycosyl hydrolase 1 family.</text>
</comment>
<sequence length="229" mass="26757">PKTSSALDKEGATIVDGITNRWFLDPIFKGEYPKDTLALLEKYFSFPSIPEVDLQLLKDNPLDFLGINNYSCTRVNIKKPIKKTSDFYKILLPSKPEKGVEVSDVGWEVYPDGLYDLLKRVNGDYDHPLIYITENGMACKDDNIIDNVVEDDDRLRYLQRYFEAANRALKEGVKLKGYFVWSLMDNFEWIEGYSKRFGIIRVDYETQERIWKKSSLWYRDVIAKNGFDF</sequence>
<reference evidence="5" key="1">
    <citation type="journal article" date="2014" name="Front. Microbiol.">
        <title>High frequency of phylogenetically diverse reductive dehalogenase-homologous genes in deep subseafloor sedimentary metagenomes.</title>
        <authorList>
            <person name="Kawai M."/>
            <person name="Futagami T."/>
            <person name="Toyoda A."/>
            <person name="Takaki Y."/>
            <person name="Nishi S."/>
            <person name="Hori S."/>
            <person name="Arai W."/>
            <person name="Tsubouchi T."/>
            <person name="Morono Y."/>
            <person name="Uchiyama I."/>
            <person name="Ito T."/>
            <person name="Fujiyama A."/>
            <person name="Inagaki F."/>
            <person name="Takami H."/>
        </authorList>
    </citation>
    <scope>NUCLEOTIDE SEQUENCE</scope>
    <source>
        <strain evidence="5">Expedition CK06-06</strain>
    </source>
</reference>